<proteinExistence type="predicted"/>
<sequence length="110" mass="11985">MKRYILIIPFILLMAGTGWAYDIGISGVTLERRGIFIVATATVELGTSGTTIFTKDVSVKINAAIPTWQADIKLMLKDAVRGVNPGKLAEEAFQSGLSVFKTELLKEIIK</sequence>
<evidence type="ECO:0000313" key="1">
    <source>
        <dbReference type="EMBL" id="KKM89045.1"/>
    </source>
</evidence>
<name>A0A0F9NJN1_9ZZZZ</name>
<reference evidence="1" key="1">
    <citation type="journal article" date="2015" name="Nature">
        <title>Complex archaea that bridge the gap between prokaryotes and eukaryotes.</title>
        <authorList>
            <person name="Spang A."/>
            <person name="Saw J.H."/>
            <person name="Jorgensen S.L."/>
            <person name="Zaremba-Niedzwiedzka K."/>
            <person name="Martijn J."/>
            <person name="Lind A.E."/>
            <person name="van Eijk R."/>
            <person name="Schleper C."/>
            <person name="Guy L."/>
            <person name="Ettema T.J."/>
        </authorList>
    </citation>
    <scope>NUCLEOTIDE SEQUENCE</scope>
</reference>
<accession>A0A0F9NJN1</accession>
<dbReference type="EMBL" id="LAZR01006879">
    <property type="protein sequence ID" value="KKM89045.1"/>
    <property type="molecule type" value="Genomic_DNA"/>
</dbReference>
<protein>
    <submittedName>
        <fullName evidence="1">Uncharacterized protein</fullName>
    </submittedName>
</protein>
<gene>
    <name evidence="1" type="ORF">LCGC14_1252650</name>
</gene>
<comment type="caution">
    <text evidence="1">The sequence shown here is derived from an EMBL/GenBank/DDBJ whole genome shotgun (WGS) entry which is preliminary data.</text>
</comment>
<dbReference type="AlphaFoldDB" id="A0A0F9NJN1"/>
<organism evidence="1">
    <name type="scientific">marine sediment metagenome</name>
    <dbReference type="NCBI Taxonomy" id="412755"/>
    <lineage>
        <taxon>unclassified sequences</taxon>
        <taxon>metagenomes</taxon>
        <taxon>ecological metagenomes</taxon>
    </lineage>
</organism>